<dbReference type="Gene3D" id="3.40.50.1820">
    <property type="entry name" value="alpha/beta hydrolase"/>
    <property type="match status" value="1"/>
</dbReference>
<dbReference type="RefSeq" id="WP_378615149.1">
    <property type="nucleotide sequence ID" value="NZ_JBHSAX010000019.1"/>
</dbReference>
<dbReference type="Proteomes" id="UP001595696">
    <property type="component" value="Unassembled WGS sequence"/>
</dbReference>
<comment type="caution">
    <text evidence="2">The sequence shown here is derived from an EMBL/GenBank/DDBJ whole genome shotgun (WGS) entry which is preliminary data.</text>
</comment>
<dbReference type="SUPFAM" id="SSF53474">
    <property type="entry name" value="alpha/beta-Hydrolases"/>
    <property type="match status" value="1"/>
</dbReference>
<feature type="domain" description="AB hydrolase-1" evidence="1">
    <location>
        <begin position="8"/>
        <end position="254"/>
    </location>
</feature>
<dbReference type="GO" id="GO:0016787">
    <property type="term" value="F:hydrolase activity"/>
    <property type="evidence" value="ECO:0007669"/>
    <property type="project" value="UniProtKB-KW"/>
</dbReference>
<evidence type="ECO:0000259" key="1">
    <source>
        <dbReference type="Pfam" id="PF12697"/>
    </source>
</evidence>
<dbReference type="PANTHER" id="PTHR43194:SF2">
    <property type="entry name" value="PEROXISOMAL MEMBRANE PROTEIN LPX1"/>
    <property type="match status" value="1"/>
</dbReference>
<proteinExistence type="predicted"/>
<gene>
    <name evidence="2" type="ORF">ACFO0B_25725</name>
</gene>
<dbReference type="InterPro" id="IPR000073">
    <property type="entry name" value="AB_hydrolase_1"/>
</dbReference>
<dbReference type="InterPro" id="IPR029058">
    <property type="entry name" value="AB_hydrolase_fold"/>
</dbReference>
<name>A0ABV8E0J8_9NOCA</name>
<dbReference type="InterPro" id="IPR050228">
    <property type="entry name" value="Carboxylesterase_BioH"/>
</dbReference>
<keyword evidence="2" id="KW-0378">Hydrolase</keyword>
<evidence type="ECO:0000313" key="3">
    <source>
        <dbReference type="Proteomes" id="UP001595696"/>
    </source>
</evidence>
<accession>A0ABV8E0J8</accession>
<organism evidence="2 3">
    <name type="scientific">Nocardia jiangsuensis</name>
    <dbReference type="NCBI Taxonomy" id="1691563"/>
    <lineage>
        <taxon>Bacteria</taxon>
        <taxon>Bacillati</taxon>
        <taxon>Actinomycetota</taxon>
        <taxon>Actinomycetes</taxon>
        <taxon>Mycobacteriales</taxon>
        <taxon>Nocardiaceae</taxon>
        <taxon>Nocardia</taxon>
    </lineage>
</organism>
<dbReference type="Pfam" id="PF12697">
    <property type="entry name" value="Abhydrolase_6"/>
    <property type="match status" value="1"/>
</dbReference>
<dbReference type="PANTHER" id="PTHR43194">
    <property type="entry name" value="HYDROLASE ALPHA/BETA FOLD FAMILY"/>
    <property type="match status" value="1"/>
</dbReference>
<dbReference type="EMBL" id="JBHSAX010000019">
    <property type="protein sequence ID" value="MFC3965404.1"/>
    <property type="molecule type" value="Genomic_DNA"/>
</dbReference>
<sequence>MAATRTPVVFIHGLWLHATSWQAWAELFAARGYEPHTPGWPGEPDTVAAARRHPEAVAGIGIDDVTAHYTAIIRALDTPPVLVGHSFGGLFVQKLLAAGLGSAGVAIDPAQIKGVKPLPFAQLRSGFPVLGNPANRKRSVALTKSQFRYGFGNAIPADESDTLFDAWTIPSPGRPLFEAAFANFTGNSPAAVDTANPTRGPLLFISGGKDHTVPDVVTRAAHKLYSNSPACTDLRRFPDRGHSLALDSGWTEIAESALEWLTAEGVGPAQ</sequence>
<keyword evidence="3" id="KW-1185">Reference proteome</keyword>
<protein>
    <submittedName>
        <fullName evidence="2">Alpha/beta hydrolase</fullName>
    </submittedName>
</protein>
<evidence type="ECO:0000313" key="2">
    <source>
        <dbReference type="EMBL" id="MFC3965404.1"/>
    </source>
</evidence>
<reference evidence="3" key="1">
    <citation type="journal article" date="2019" name="Int. J. Syst. Evol. Microbiol.">
        <title>The Global Catalogue of Microorganisms (GCM) 10K type strain sequencing project: providing services to taxonomists for standard genome sequencing and annotation.</title>
        <authorList>
            <consortium name="The Broad Institute Genomics Platform"/>
            <consortium name="The Broad Institute Genome Sequencing Center for Infectious Disease"/>
            <person name="Wu L."/>
            <person name="Ma J."/>
        </authorList>
    </citation>
    <scope>NUCLEOTIDE SEQUENCE [LARGE SCALE GENOMIC DNA]</scope>
    <source>
        <strain evidence="3">CGMCC 4.7330</strain>
    </source>
</reference>